<dbReference type="InterPro" id="IPR010406">
    <property type="entry name" value="DUF1003"/>
</dbReference>
<keyword evidence="1" id="KW-0175">Coiled coil</keyword>
<feature type="transmembrane region" description="Helical" evidence="2">
    <location>
        <begin position="21"/>
        <end position="50"/>
    </location>
</feature>
<dbReference type="OrthoDB" id="1262176at2"/>
<evidence type="ECO:0000256" key="2">
    <source>
        <dbReference type="SAM" id="Phobius"/>
    </source>
</evidence>
<dbReference type="Pfam" id="PF06210">
    <property type="entry name" value="DUF1003"/>
    <property type="match status" value="1"/>
</dbReference>
<dbReference type="SUPFAM" id="SSF58100">
    <property type="entry name" value="Bacterial hemolysins"/>
    <property type="match status" value="1"/>
</dbReference>
<gene>
    <name evidence="3" type="ORF">NBC122_02186</name>
</gene>
<dbReference type="Gene3D" id="1.20.1480.30">
    <property type="entry name" value="Designed four-helix bundle protein"/>
    <property type="match status" value="1"/>
</dbReference>
<proteinExistence type="predicted"/>
<evidence type="ECO:0000313" key="3">
    <source>
        <dbReference type="EMBL" id="QBO58992.1"/>
    </source>
</evidence>
<evidence type="ECO:0008006" key="5">
    <source>
        <dbReference type="Google" id="ProtNLM"/>
    </source>
</evidence>
<sequence>MKNREEKTKEKIEFLVRVTDGVMWWIGSIPSLIVHSIIFLTAFLLPIFGIVEFDKMLLVLTTVLSLEAIYLAIFIQMSVNRSNEHIEDLKEDVNEIQEDIEDIQEDIEEISEDIDDIQEDIEDIAEDDDDEDHNERARNVMLKSNVSSNKSDIKAMREVIANLQKRLEDLKTEEENANLPPEN</sequence>
<feature type="coiled-coil region" evidence="1">
    <location>
        <begin position="79"/>
        <end position="127"/>
    </location>
</feature>
<keyword evidence="2" id="KW-0472">Membrane</keyword>
<keyword evidence="2" id="KW-0812">Transmembrane</keyword>
<protein>
    <recommendedName>
        <fullName evidence="5">DUF1003 domain-containing protein</fullName>
    </recommendedName>
</protein>
<reference evidence="3 4" key="1">
    <citation type="submission" date="2019-03" db="EMBL/GenBank/DDBJ databases">
        <authorList>
            <person name="Kim H."/>
            <person name="Yu S.-M."/>
        </authorList>
    </citation>
    <scope>NUCLEOTIDE SEQUENCE [LARGE SCALE GENOMIC DNA]</scope>
    <source>
        <strain evidence="3 4">NBC122</strain>
    </source>
</reference>
<evidence type="ECO:0000313" key="4">
    <source>
        <dbReference type="Proteomes" id="UP000294419"/>
    </source>
</evidence>
<keyword evidence="2" id="KW-1133">Transmembrane helix</keyword>
<dbReference type="KEGG" id="csal:NBC122_02186"/>
<feature type="transmembrane region" description="Helical" evidence="2">
    <location>
        <begin position="56"/>
        <end position="75"/>
    </location>
</feature>
<dbReference type="Proteomes" id="UP000294419">
    <property type="component" value="Chromosome"/>
</dbReference>
<name>A0A4P6ZH90_9FLAO</name>
<dbReference type="AlphaFoldDB" id="A0A4P6ZH90"/>
<accession>A0A4P6ZH90</accession>
<organism evidence="3 4">
    <name type="scientific">Chryseobacterium salivictor</name>
    <dbReference type="NCBI Taxonomy" id="2547600"/>
    <lineage>
        <taxon>Bacteria</taxon>
        <taxon>Pseudomonadati</taxon>
        <taxon>Bacteroidota</taxon>
        <taxon>Flavobacteriia</taxon>
        <taxon>Flavobacteriales</taxon>
        <taxon>Weeksellaceae</taxon>
        <taxon>Chryseobacterium group</taxon>
        <taxon>Chryseobacterium</taxon>
    </lineage>
</organism>
<dbReference type="EMBL" id="CP037954">
    <property type="protein sequence ID" value="QBO58992.1"/>
    <property type="molecule type" value="Genomic_DNA"/>
</dbReference>
<dbReference type="RefSeq" id="WP_133440368.1">
    <property type="nucleotide sequence ID" value="NZ_CP037954.1"/>
</dbReference>
<keyword evidence="4" id="KW-1185">Reference proteome</keyword>
<evidence type="ECO:0000256" key="1">
    <source>
        <dbReference type="SAM" id="Coils"/>
    </source>
</evidence>